<comment type="catalytic activity">
    <reaction evidence="1 8">
        <text>a 4-O-methyl-thymidine in DNA + L-cysteinyl-[protein] = a thymidine in DNA + S-methyl-L-cysteinyl-[protein]</text>
        <dbReference type="Rhea" id="RHEA:53428"/>
        <dbReference type="Rhea" id="RHEA-COMP:10131"/>
        <dbReference type="Rhea" id="RHEA-COMP:10132"/>
        <dbReference type="Rhea" id="RHEA-COMP:13555"/>
        <dbReference type="Rhea" id="RHEA-COMP:13556"/>
        <dbReference type="ChEBI" id="CHEBI:29950"/>
        <dbReference type="ChEBI" id="CHEBI:82612"/>
        <dbReference type="ChEBI" id="CHEBI:137386"/>
        <dbReference type="ChEBI" id="CHEBI:137387"/>
        <dbReference type="EC" id="2.1.1.63"/>
    </reaction>
</comment>
<dbReference type="SUPFAM" id="SSF46767">
    <property type="entry name" value="Methylated DNA-protein cysteine methyltransferase, C-terminal domain"/>
    <property type="match status" value="1"/>
</dbReference>
<reference evidence="12" key="1">
    <citation type="journal article" date="2019" name="Int. J. Syst. Evol. Microbiol.">
        <title>The Global Catalogue of Microorganisms (GCM) 10K type strain sequencing project: providing services to taxonomists for standard genome sequencing and annotation.</title>
        <authorList>
            <consortium name="The Broad Institute Genomics Platform"/>
            <consortium name="The Broad Institute Genome Sequencing Center for Infectious Disease"/>
            <person name="Wu L."/>
            <person name="Ma J."/>
        </authorList>
    </citation>
    <scope>NUCLEOTIDE SEQUENCE [LARGE SCALE GENOMIC DNA]</scope>
    <source>
        <strain evidence="12">NBRC 110044</strain>
    </source>
</reference>
<evidence type="ECO:0000256" key="8">
    <source>
        <dbReference type="HAMAP-Rule" id="MF_00772"/>
    </source>
</evidence>
<dbReference type="PROSITE" id="PS00374">
    <property type="entry name" value="MGMT"/>
    <property type="match status" value="1"/>
</dbReference>
<dbReference type="GO" id="GO:0032259">
    <property type="term" value="P:methylation"/>
    <property type="evidence" value="ECO:0007669"/>
    <property type="project" value="UniProtKB-KW"/>
</dbReference>
<dbReference type="PANTHER" id="PTHR10815:SF5">
    <property type="entry name" value="METHYLATED-DNA--PROTEIN-CYSTEINE METHYLTRANSFERASE"/>
    <property type="match status" value="1"/>
</dbReference>
<evidence type="ECO:0000313" key="11">
    <source>
        <dbReference type="EMBL" id="GLR12516.1"/>
    </source>
</evidence>
<dbReference type="InterPro" id="IPR036631">
    <property type="entry name" value="MGMT_N_sf"/>
</dbReference>
<comment type="catalytic activity">
    <reaction evidence="7 8">
        <text>a 6-O-methyl-2'-deoxyguanosine in DNA + L-cysteinyl-[protein] = S-methyl-L-cysteinyl-[protein] + a 2'-deoxyguanosine in DNA</text>
        <dbReference type="Rhea" id="RHEA:24000"/>
        <dbReference type="Rhea" id="RHEA-COMP:10131"/>
        <dbReference type="Rhea" id="RHEA-COMP:10132"/>
        <dbReference type="Rhea" id="RHEA-COMP:11367"/>
        <dbReference type="Rhea" id="RHEA-COMP:11368"/>
        <dbReference type="ChEBI" id="CHEBI:29950"/>
        <dbReference type="ChEBI" id="CHEBI:82612"/>
        <dbReference type="ChEBI" id="CHEBI:85445"/>
        <dbReference type="ChEBI" id="CHEBI:85448"/>
        <dbReference type="EC" id="2.1.1.63"/>
    </reaction>
</comment>
<feature type="domain" description="Methylated-DNA-[protein]-cysteine S-methyltransferase DNA binding" evidence="9">
    <location>
        <begin position="79"/>
        <end position="158"/>
    </location>
</feature>
<organism evidence="11 12">
    <name type="scientific">Chitinimonas prasina</name>
    <dbReference type="NCBI Taxonomy" id="1434937"/>
    <lineage>
        <taxon>Bacteria</taxon>
        <taxon>Pseudomonadati</taxon>
        <taxon>Pseudomonadota</taxon>
        <taxon>Betaproteobacteria</taxon>
        <taxon>Neisseriales</taxon>
        <taxon>Chitinibacteraceae</taxon>
        <taxon>Chitinimonas</taxon>
    </lineage>
</organism>
<dbReference type="HAMAP" id="MF_00772">
    <property type="entry name" value="OGT"/>
    <property type="match status" value="1"/>
</dbReference>
<dbReference type="InterPro" id="IPR023546">
    <property type="entry name" value="MGMT"/>
</dbReference>
<evidence type="ECO:0000256" key="6">
    <source>
        <dbReference type="ARBA" id="ARBA00023204"/>
    </source>
</evidence>
<sequence length="172" mass="18273">MSDRYWDAMDSPFGRMVAQVNGQGGLLSMSFFDHAETTAVAAGARHDARRLAAVMAQLREYLAGTRQQFTLPLAPSGTPFQHAVWAALVQIPYGETISYGELAQALGQPGAARAVGRANATNPIGLIVPCHRVIGGDGSLTGYAGGLPRKQALLAFERQHKPQPGSNLALFD</sequence>
<comment type="caution">
    <text evidence="11">The sequence shown here is derived from an EMBL/GenBank/DDBJ whole genome shotgun (WGS) entry which is preliminary data.</text>
</comment>
<dbReference type="GO" id="GO:0008168">
    <property type="term" value="F:methyltransferase activity"/>
    <property type="evidence" value="ECO:0007669"/>
    <property type="project" value="UniProtKB-KW"/>
</dbReference>
<evidence type="ECO:0000256" key="2">
    <source>
        <dbReference type="ARBA" id="ARBA00022490"/>
    </source>
</evidence>
<evidence type="ECO:0000256" key="5">
    <source>
        <dbReference type="ARBA" id="ARBA00022763"/>
    </source>
</evidence>
<dbReference type="Proteomes" id="UP001156706">
    <property type="component" value="Unassembled WGS sequence"/>
</dbReference>
<evidence type="ECO:0000256" key="4">
    <source>
        <dbReference type="ARBA" id="ARBA00022679"/>
    </source>
</evidence>
<dbReference type="EMBL" id="BSOG01000001">
    <property type="protein sequence ID" value="GLR12516.1"/>
    <property type="molecule type" value="Genomic_DNA"/>
</dbReference>
<comment type="function">
    <text evidence="8">Involved in the cellular defense against the biological effects of O6-methylguanine (O6-MeG) and O4-methylthymine (O4-MeT) in DNA. Repairs the methylated nucleobase in DNA by stoichiometrically transferring the methyl group to a cysteine residue in the enzyme. This is a suicide reaction: the enzyme is irreversibly inactivated.</text>
</comment>
<dbReference type="InterPro" id="IPR036388">
    <property type="entry name" value="WH-like_DNA-bd_sf"/>
</dbReference>
<keyword evidence="12" id="KW-1185">Reference proteome</keyword>
<gene>
    <name evidence="11" type="ORF">GCM10007907_13060</name>
</gene>
<accession>A0ABQ5YC43</accession>
<name>A0ABQ5YC43_9NEIS</name>
<keyword evidence="3 8" id="KW-0489">Methyltransferase</keyword>
<evidence type="ECO:0000313" key="12">
    <source>
        <dbReference type="Proteomes" id="UP001156706"/>
    </source>
</evidence>
<dbReference type="CDD" id="cd06445">
    <property type="entry name" value="ATase"/>
    <property type="match status" value="1"/>
</dbReference>
<dbReference type="EC" id="2.1.1.63" evidence="8"/>
<evidence type="ECO:0000259" key="9">
    <source>
        <dbReference type="Pfam" id="PF01035"/>
    </source>
</evidence>
<dbReference type="InterPro" id="IPR001497">
    <property type="entry name" value="MethylDNA_cys_MeTrfase_AS"/>
</dbReference>
<proteinExistence type="inferred from homology"/>
<dbReference type="Gene3D" id="1.10.10.10">
    <property type="entry name" value="Winged helix-like DNA-binding domain superfamily/Winged helix DNA-binding domain"/>
    <property type="match status" value="1"/>
</dbReference>
<dbReference type="RefSeq" id="WP_284195637.1">
    <property type="nucleotide sequence ID" value="NZ_BSOG01000001.1"/>
</dbReference>
<feature type="active site" description="Nucleophile; methyl group acceptor" evidence="8">
    <location>
        <position position="130"/>
    </location>
</feature>
<keyword evidence="4 8" id="KW-0808">Transferase</keyword>
<keyword evidence="2 8" id="KW-0963">Cytoplasm</keyword>
<evidence type="ECO:0000256" key="1">
    <source>
        <dbReference type="ARBA" id="ARBA00001286"/>
    </source>
</evidence>
<comment type="miscellaneous">
    <text evidence="8">This enzyme catalyzes only one turnover and therefore is not strictly catalytic. According to one definition, an enzyme is a biocatalyst that acts repeatedly and over many reaction cycles.</text>
</comment>
<dbReference type="Gene3D" id="3.30.160.70">
    <property type="entry name" value="Methylated DNA-protein cysteine methyltransferase domain"/>
    <property type="match status" value="1"/>
</dbReference>
<dbReference type="InterPro" id="IPR036217">
    <property type="entry name" value="MethylDNA_cys_MeTrfase_DNAb"/>
</dbReference>
<protein>
    <recommendedName>
        <fullName evidence="8">Methylated-DNA--protein-cysteine methyltransferase</fullName>
        <ecNumber evidence="8">2.1.1.63</ecNumber>
    </recommendedName>
    <alternativeName>
        <fullName evidence="8">6-O-methylguanine-DNA methyltransferase</fullName>
        <shortName evidence="8">MGMT</shortName>
    </alternativeName>
    <alternativeName>
        <fullName evidence="8">O-6-methylguanine-DNA-alkyltransferase</fullName>
    </alternativeName>
</protein>
<evidence type="ECO:0000256" key="3">
    <source>
        <dbReference type="ARBA" id="ARBA00022603"/>
    </source>
</evidence>
<dbReference type="SUPFAM" id="SSF53155">
    <property type="entry name" value="Methylated DNA-protein cysteine methyltransferase domain"/>
    <property type="match status" value="1"/>
</dbReference>
<feature type="domain" description="Methylguanine DNA methyltransferase ribonuclease-like" evidence="10">
    <location>
        <begin position="5"/>
        <end position="75"/>
    </location>
</feature>
<comment type="subcellular location">
    <subcellularLocation>
        <location evidence="8">Cytoplasm</location>
    </subcellularLocation>
</comment>
<evidence type="ECO:0000256" key="7">
    <source>
        <dbReference type="ARBA" id="ARBA00049348"/>
    </source>
</evidence>
<dbReference type="NCBIfam" id="TIGR00589">
    <property type="entry name" value="ogt"/>
    <property type="match status" value="1"/>
</dbReference>
<dbReference type="InterPro" id="IPR014048">
    <property type="entry name" value="MethylDNA_cys_MeTrfase_DNA-bd"/>
</dbReference>
<dbReference type="Pfam" id="PF01035">
    <property type="entry name" value="DNA_binding_1"/>
    <property type="match status" value="1"/>
</dbReference>
<keyword evidence="5 8" id="KW-0227">DNA damage</keyword>
<comment type="similarity">
    <text evidence="8">Belongs to the MGMT family.</text>
</comment>
<dbReference type="Pfam" id="PF02870">
    <property type="entry name" value="Methyltransf_1N"/>
    <property type="match status" value="1"/>
</dbReference>
<keyword evidence="6 8" id="KW-0234">DNA repair</keyword>
<dbReference type="InterPro" id="IPR008332">
    <property type="entry name" value="MethylG_MeTrfase_N"/>
</dbReference>
<dbReference type="PANTHER" id="PTHR10815">
    <property type="entry name" value="METHYLATED-DNA--PROTEIN-CYSTEINE METHYLTRANSFERASE"/>
    <property type="match status" value="1"/>
</dbReference>
<evidence type="ECO:0000259" key="10">
    <source>
        <dbReference type="Pfam" id="PF02870"/>
    </source>
</evidence>